<gene>
    <name evidence="1" type="ORF">FN961_21730</name>
</gene>
<dbReference type="OrthoDB" id="6275127at2"/>
<evidence type="ECO:0000313" key="1">
    <source>
        <dbReference type="EMBL" id="TRY12265.1"/>
    </source>
</evidence>
<proteinExistence type="predicted"/>
<evidence type="ECO:0000313" key="2">
    <source>
        <dbReference type="Proteomes" id="UP000318126"/>
    </source>
</evidence>
<dbReference type="AlphaFoldDB" id="A0A553JII9"/>
<keyword evidence="2" id="KW-1185">Reference proteome</keyword>
<reference evidence="2" key="1">
    <citation type="submission" date="2019-07" db="EMBL/GenBank/DDBJ databases">
        <title>Shewanella sp. YLB-08 draft genomic sequence.</title>
        <authorList>
            <person name="Yu L."/>
        </authorList>
    </citation>
    <scope>NUCLEOTIDE SEQUENCE [LARGE SCALE GENOMIC DNA]</scope>
    <source>
        <strain evidence="2">JCM 20706</strain>
    </source>
</reference>
<dbReference type="Proteomes" id="UP000318126">
    <property type="component" value="Unassembled WGS sequence"/>
</dbReference>
<dbReference type="EMBL" id="VKGK01000037">
    <property type="protein sequence ID" value="TRY12265.1"/>
    <property type="molecule type" value="Genomic_DNA"/>
</dbReference>
<protein>
    <submittedName>
        <fullName evidence="1">Uncharacterized protein</fullName>
    </submittedName>
</protein>
<name>A0A553JII9_SHEHA</name>
<sequence>MTLHSNRRDKHSGVNAAVTFRDRDVTVEPTGIVLAACHRSIYTFSEPQAISSNYSMPFNKLNRLSLKMVY</sequence>
<accession>A0A553JII9</accession>
<comment type="caution">
    <text evidence="1">The sequence shown here is derived from an EMBL/GenBank/DDBJ whole genome shotgun (WGS) entry which is preliminary data.</text>
</comment>
<organism evidence="1 2">
    <name type="scientific">Shewanella hanedai</name>
    <name type="common">Alteromonas hanedai</name>
    <dbReference type="NCBI Taxonomy" id="25"/>
    <lineage>
        <taxon>Bacteria</taxon>
        <taxon>Pseudomonadati</taxon>
        <taxon>Pseudomonadota</taxon>
        <taxon>Gammaproteobacteria</taxon>
        <taxon>Alteromonadales</taxon>
        <taxon>Shewanellaceae</taxon>
        <taxon>Shewanella</taxon>
    </lineage>
</organism>